<organism evidence="3 4">
    <name type="scientific">Bradyrhizobium lablabi</name>
    <dbReference type="NCBI Taxonomy" id="722472"/>
    <lineage>
        <taxon>Bacteria</taxon>
        <taxon>Pseudomonadati</taxon>
        <taxon>Pseudomonadota</taxon>
        <taxon>Alphaproteobacteria</taxon>
        <taxon>Hyphomicrobiales</taxon>
        <taxon>Nitrobacteraceae</taxon>
        <taxon>Bradyrhizobium</taxon>
    </lineage>
</organism>
<name>A0A1H4RHH6_9BRAD</name>
<dbReference type="Proteomes" id="UP000183208">
    <property type="component" value="Unassembled WGS sequence"/>
</dbReference>
<keyword evidence="1" id="KW-0812">Transmembrane</keyword>
<keyword evidence="1" id="KW-0472">Membrane</keyword>
<accession>A0A1H4RHH6</accession>
<dbReference type="RefSeq" id="WP_074816586.1">
    <property type="nucleotide sequence ID" value="NZ_FNTI01000001.1"/>
</dbReference>
<feature type="chain" id="PRO_5010183641" evidence="2">
    <location>
        <begin position="22"/>
        <end position="222"/>
    </location>
</feature>
<evidence type="ECO:0000313" key="3">
    <source>
        <dbReference type="EMBL" id="SEC31248.1"/>
    </source>
</evidence>
<reference evidence="3 4" key="1">
    <citation type="submission" date="2016-10" db="EMBL/GenBank/DDBJ databases">
        <authorList>
            <person name="de Groot N.N."/>
        </authorList>
    </citation>
    <scope>NUCLEOTIDE SEQUENCE [LARGE SCALE GENOMIC DNA]</scope>
    <source>
        <strain evidence="3 4">GAS522</strain>
    </source>
</reference>
<protein>
    <submittedName>
        <fullName evidence="3">MSHA biogenesis protein MshQ</fullName>
    </submittedName>
</protein>
<dbReference type="AlphaFoldDB" id="A0A1H4RHH6"/>
<proteinExistence type="predicted"/>
<sequence length="222" mass="22783">MKLVSAVAAIALAASVASANAAILDLHLTADNQFSVYLSTSDSTLGAPIGGGADWQTTYSYTANLVAGTNYYIHVVGTNWTSANGFPYGPPGDPSNPDAFIGSFNISGGGFQFSNGTSSLVTNTTDWKASAVSDPAVWSAPTGTPQAFAFNGGGIWGSVHGSTAGVGPTAQWIWSQPDNGLYAEFSAQITAVPEASTWAMMILGFLGLGFLAYRKAPVVRAA</sequence>
<keyword evidence="1" id="KW-1133">Transmembrane helix</keyword>
<feature type="transmembrane region" description="Helical" evidence="1">
    <location>
        <begin position="195"/>
        <end position="213"/>
    </location>
</feature>
<evidence type="ECO:0000313" key="4">
    <source>
        <dbReference type="Proteomes" id="UP000183208"/>
    </source>
</evidence>
<evidence type="ECO:0000256" key="1">
    <source>
        <dbReference type="SAM" id="Phobius"/>
    </source>
</evidence>
<keyword evidence="2" id="KW-0732">Signal</keyword>
<feature type="signal peptide" evidence="2">
    <location>
        <begin position="1"/>
        <end position="21"/>
    </location>
</feature>
<evidence type="ECO:0000256" key="2">
    <source>
        <dbReference type="SAM" id="SignalP"/>
    </source>
</evidence>
<gene>
    <name evidence="3" type="ORF">SAMN05444171_1116</name>
</gene>
<dbReference type="OrthoDB" id="8222020at2"/>
<dbReference type="EMBL" id="FNTI01000001">
    <property type="protein sequence ID" value="SEC31248.1"/>
    <property type="molecule type" value="Genomic_DNA"/>
</dbReference>